<evidence type="ECO:0000256" key="6">
    <source>
        <dbReference type="ARBA" id="ARBA00023204"/>
    </source>
</evidence>
<protein>
    <submittedName>
        <fullName evidence="8">Holliday junction DNA helicase</fullName>
    </submittedName>
</protein>
<feature type="region of interest" description="Disordered" evidence="7">
    <location>
        <begin position="176"/>
        <end position="196"/>
    </location>
</feature>
<name>A0A384WK14_9CAUD</name>
<feature type="compositionally biased region" description="Basic residues" evidence="7">
    <location>
        <begin position="186"/>
        <end position="196"/>
    </location>
</feature>
<keyword evidence="6" id="KW-0234">DNA repair</keyword>
<proteinExistence type="inferred from homology"/>
<evidence type="ECO:0000256" key="5">
    <source>
        <dbReference type="ARBA" id="ARBA00023172"/>
    </source>
</evidence>
<dbReference type="EMBL" id="MF754115">
    <property type="protein sequence ID" value="ATI19386.1"/>
    <property type="molecule type" value="Genomic_DNA"/>
</dbReference>
<dbReference type="GO" id="GO:0006281">
    <property type="term" value="P:DNA repair"/>
    <property type="evidence" value="ECO:0007669"/>
    <property type="project" value="UniProtKB-KW"/>
</dbReference>
<gene>
    <name evidence="8" type="ORF">KF5_076</name>
</gene>
<sequence length="196" mass="21687">MINEDLYMGLDCSLNNSGIVVFGKTTGYIYESIKPKCKGYERLAYIHDSLTKILAKYPNIKGANIERYAYNKGGNDKSNAGMVFNIGEGGGVVRLALFSAGIPVLLTSPNTGKKYATGKGVGGKEIILKEVYKRFGEDLDDDNLADALVMARIAYHWFTDDYEGLTKAQIEAVKAASLEHEPPKPTSRRKRRVKRK</sequence>
<dbReference type="PRINTS" id="PR00696">
    <property type="entry name" value="RSOLVASERUVC"/>
</dbReference>
<evidence type="ECO:0000256" key="7">
    <source>
        <dbReference type="SAM" id="MobiDB-lite"/>
    </source>
</evidence>
<evidence type="ECO:0000256" key="4">
    <source>
        <dbReference type="ARBA" id="ARBA00023125"/>
    </source>
</evidence>
<dbReference type="GO" id="GO:0006310">
    <property type="term" value="P:DNA recombination"/>
    <property type="evidence" value="ECO:0007669"/>
    <property type="project" value="UniProtKB-KW"/>
</dbReference>
<evidence type="ECO:0000313" key="8">
    <source>
        <dbReference type="EMBL" id="ATI19386.1"/>
    </source>
</evidence>
<keyword evidence="3" id="KW-0460">Magnesium</keyword>
<keyword evidence="8" id="KW-0547">Nucleotide-binding</keyword>
<dbReference type="GO" id="GO:0004386">
    <property type="term" value="F:helicase activity"/>
    <property type="evidence" value="ECO:0007669"/>
    <property type="project" value="UniProtKB-KW"/>
</dbReference>
<dbReference type="InterPro" id="IPR002176">
    <property type="entry name" value="X-over_junc_endoDNase_RuvC"/>
</dbReference>
<keyword evidence="8" id="KW-0347">Helicase</keyword>
<keyword evidence="4" id="KW-0238">DNA-binding</keyword>
<dbReference type="GO" id="GO:0003677">
    <property type="term" value="F:DNA binding"/>
    <property type="evidence" value="ECO:0007669"/>
    <property type="project" value="UniProtKB-KW"/>
</dbReference>
<keyword evidence="8" id="KW-0067">ATP-binding</keyword>
<evidence type="ECO:0000256" key="2">
    <source>
        <dbReference type="ARBA" id="ARBA00022763"/>
    </source>
</evidence>
<organism evidence="8 9">
    <name type="scientific">Vibrio phage vB_VpaS_KF5</name>
    <dbReference type="NCBI Taxonomy" id="2041476"/>
    <lineage>
        <taxon>Viruses</taxon>
        <taxon>Duplodnaviria</taxon>
        <taxon>Heunggongvirae</taxon>
        <taxon>Uroviricota</taxon>
        <taxon>Caudoviricetes</taxon>
        <taxon>Mardecavirus</taxon>
        <taxon>Mardecavirus SSP002</taxon>
    </lineage>
</organism>
<dbReference type="InterPro" id="IPR012337">
    <property type="entry name" value="RNaseH-like_sf"/>
</dbReference>
<reference evidence="8 9" key="1">
    <citation type="submission" date="2017-08" db="EMBL/GenBank/DDBJ databases">
        <title>Complete genome sequence of bacteriophage vB_VpaS_KF5.</title>
        <authorList>
            <person name="Yu J."/>
            <person name="Kwak S.-J."/>
            <person name="Lim J.-A."/>
            <person name="Chang H.-J."/>
        </authorList>
    </citation>
    <scope>NUCLEOTIDE SEQUENCE [LARGE SCALE GENOMIC DNA]</scope>
</reference>
<evidence type="ECO:0000313" key="9">
    <source>
        <dbReference type="Proteomes" id="UP000257560"/>
    </source>
</evidence>
<keyword evidence="2" id="KW-0227">DNA damage</keyword>
<dbReference type="Gene3D" id="3.30.420.10">
    <property type="entry name" value="Ribonuclease H-like superfamily/Ribonuclease H"/>
    <property type="match status" value="1"/>
</dbReference>
<dbReference type="Proteomes" id="UP000257560">
    <property type="component" value="Segment"/>
</dbReference>
<dbReference type="SUPFAM" id="SSF53098">
    <property type="entry name" value="Ribonuclease H-like"/>
    <property type="match status" value="1"/>
</dbReference>
<dbReference type="InterPro" id="IPR036397">
    <property type="entry name" value="RNaseH_sf"/>
</dbReference>
<evidence type="ECO:0000256" key="1">
    <source>
        <dbReference type="ARBA" id="ARBA00009518"/>
    </source>
</evidence>
<keyword evidence="5" id="KW-0233">DNA recombination</keyword>
<evidence type="ECO:0000256" key="3">
    <source>
        <dbReference type="ARBA" id="ARBA00022842"/>
    </source>
</evidence>
<keyword evidence="8" id="KW-0378">Hydrolase</keyword>
<accession>A0A384WK14</accession>
<dbReference type="GO" id="GO:0004520">
    <property type="term" value="F:DNA endonuclease activity"/>
    <property type="evidence" value="ECO:0007669"/>
    <property type="project" value="InterPro"/>
</dbReference>
<comment type="similarity">
    <text evidence="1">Belongs to the RuvC family.</text>
</comment>